<protein>
    <submittedName>
        <fullName evidence="2">Uncharacterized protein</fullName>
    </submittedName>
</protein>
<accession>A0A8H7BXH0</accession>
<sequence length="110" mass="12397">MSDKLQIQSDVDNMSQDMKKSMEQSSSTPQRRRSSLWEGLKSGGLLASQRDMQGFRTMDPTAFSTTAAKFEDMWGGSALTETGFTHLPGRSDEEKRRRSELAEDALRQMT</sequence>
<dbReference type="OrthoDB" id="2237087at2759"/>
<evidence type="ECO:0000256" key="1">
    <source>
        <dbReference type="SAM" id="MobiDB-lite"/>
    </source>
</evidence>
<comment type="caution">
    <text evidence="2">The sequence shown here is derived from an EMBL/GenBank/DDBJ whole genome shotgun (WGS) entry which is preliminary data.</text>
</comment>
<feature type="region of interest" description="Disordered" evidence="1">
    <location>
        <begin position="1"/>
        <end position="53"/>
    </location>
</feature>
<evidence type="ECO:0000313" key="2">
    <source>
        <dbReference type="EMBL" id="KAF7729530.1"/>
    </source>
</evidence>
<evidence type="ECO:0000313" key="3">
    <source>
        <dbReference type="Proteomes" id="UP000605846"/>
    </source>
</evidence>
<gene>
    <name evidence="2" type="ORF">EC973_004204</name>
</gene>
<dbReference type="EMBL" id="JABAYA010000024">
    <property type="protein sequence ID" value="KAF7729530.1"/>
    <property type="molecule type" value="Genomic_DNA"/>
</dbReference>
<reference evidence="2" key="1">
    <citation type="submission" date="2020-01" db="EMBL/GenBank/DDBJ databases">
        <title>Genome Sequencing of Three Apophysomyces-Like Fungal Strains Confirms a Novel Fungal Genus in the Mucoromycota with divergent Burkholderia-like Endosymbiotic Bacteria.</title>
        <authorList>
            <person name="Stajich J.E."/>
            <person name="Macias A.M."/>
            <person name="Carter-House D."/>
            <person name="Lovett B."/>
            <person name="Kasson L.R."/>
            <person name="Berry K."/>
            <person name="Grigoriev I."/>
            <person name="Chang Y."/>
            <person name="Spatafora J."/>
            <person name="Kasson M.T."/>
        </authorList>
    </citation>
    <scope>NUCLEOTIDE SEQUENCE</scope>
    <source>
        <strain evidence="2">NRRL A-21654</strain>
    </source>
</reference>
<feature type="compositionally biased region" description="Polar residues" evidence="1">
    <location>
        <begin position="1"/>
        <end position="16"/>
    </location>
</feature>
<feature type="region of interest" description="Disordered" evidence="1">
    <location>
        <begin position="81"/>
        <end position="110"/>
    </location>
</feature>
<dbReference type="AlphaFoldDB" id="A0A8H7BXH0"/>
<organism evidence="2 3">
    <name type="scientific">Apophysomyces ossiformis</name>
    <dbReference type="NCBI Taxonomy" id="679940"/>
    <lineage>
        <taxon>Eukaryota</taxon>
        <taxon>Fungi</taxon>
        <taxon>Fungi incertae sedis</taxon>
        <taxon>Mucoromycota</taxon>
        <taxon>Mucoromycotina</taxon>
        <taxon>Mucoromycetes</taxon>
        <taxon>Mucorales</taxon>
        <taxon>Mucorineae</taxon>
        <taxon>Mucoraceae</taxon>
        <taxon>Apophysomyces</taxon>
    </lineage>
</organism>
<name>A0A8H7BXH0_9FUNG</name>
<feature type="compositionally biased region" description="Basic and acidic residues" evidence="1">
    <location>
        <begin position="89"/>
        <end position="110"/>
    </location>
</feature>
<dbReference type="Proteomes" id="UP000605846">
    <property type="component" value="Unassembled WGS sequence"/>
</dbReference>
<proteinExistence type="predicted"/>
<keyword evidence="3" id="KW-1185">Reference proteome</keyword>